<dbReference type="Pfam" id="PF21074">
    <property type="entry name" value="GDH_C"/>
    <property type="match status" value="1"/>
</dbReference>
<dbReference type="InterPro" id="IPR049064">
    <property type="entry name" value="NAD_Glu_DH_ACT3"/>
</dbReference>
<dbReference type="PIRSF" id="PIRSF036761">
    <property type="entry name" value="GDH_Mll4104"/>
    <property type="match status" value="1"/>
</dbReference>
<name>A0ABU8RMF4_9ACTN</name>
<evidence type="ECO:0000259" key="5">
    <source>
        <dbReference type="Pfam" id="PF21076"/>
    </source>
</evidence>
<feature type="domain" description="NAD-glutamate dehydrogenase N-terminal ACT1" evidence="4">
    <location>
        <begin position="40"/>
        <end position="131"/>
    </location>
</feature>
<keyword evidence="7" id="KW-0560">Oxidoreductase</keyword>
<dbReference type="InterPro" id="IPR048381">
    <property type="entry name" value="GDH_C"/>
</dbReference>
<dbReference type="EC" id="1.4.1.2" evidence="7"/>
<dbReference type="Pfam" id="PF21076">
    <property type="entry name" value="GDH_ACT2"/>
    <property type="match status" value="1"/>
</dbReference>
<feature type="domain" description="NAD-glutamate dehydrogenase ACT2" evidence="5">
    <location>
        <begin position="399"/>
        <end position="488"/>
    </location>
</feature>
<dbReference type="Proteomes" id="UP001387100">
    <property type="component" value="Unassembled WGS sequence"/>
</dbReference>
<dbReference type="InterPro" id="IPR049059">
    <property type="entry name" value="NAD_Glu_DH_HM1"/>
</dbReference>
<evidence type="ECO:0000259" key="3">
    <source>
        <dbReference type="Pfam" id="PF21074"/>
    </source>
</evidence>
<evidence type="ECO:0000259" key="2">
    <source>
        <dbReference type="Pfam" id="PF05088"/>
    </source>
</evidence>
<dbReference type="GO" id="GO:0004352">
    <property type="term" value="F:glutamate dehydrogenase (NAD+) activity"/>
    <property type="evidence" value="ECO:0007669"/>
    <property type="project" value="UniProtKB-EC"/>
</dbReference>
<organism evidence="7 8">
    <name type="scientific">Pseudokineococcus basanitobsidens</name>
    <dbReference type="NCBI Taxonomy" id="1926649"/>
    <lineage>
        <taxon>Bacteria</taxon>
        <taxon>Bacillati</taxon>
        <taxon>Actinomycetota</taxon>
        <taxon>Actinomycetes</taxon>
        <taxon>Kineosporiales</taxon>
        <taxon>Kineosporiaceae</taxon>
        <taxon>Pseudokineococcus</taxon>
    </lineage>
</organism>
<feature type="region of interest" description="Disordered" evidence="1">
    <location>
        <begin position="240"/>
        <end position="265"/>
    </location>
</feature>
<dbReference type="Pfam" id="PF21075">
    <property type="entry name" value="GDH_ACT1"/>
    <property type="match status" value="1"/>
</dbReference>
<dbReference type="EMBL" id="JBBIAA010000017">
    <property type="protein sequence ID" value="MEJ5946171.1"/>
    <property type="molecule type" value="Genomic_DNA"/>
</dbReference>
<dbReference type="PANTHER" id="PTHR43403">
    <property type="entry name" value="NAD-SPECIFIC GLUTAMATE DEHYDROGENASE"/>
    <property type="match status" value="1"/>
</dbReference>
<keyword evidence="8" id="KW-1185">Reference proteome</keyword>
<dbReference type="InterPro" id="IPR049062">
    <property type="entry name" value="NAD_Glu_DH_ACT2"/>
</dbReference>
<dbReference type="InterPro" id="IPR024727">
    <property type="entry name" value="NAD_Glu_DH_N_ACT1"/>
</dbReference>
<dbReference type="InterPro" id="IPR007780">
    <property type="entry name" value="NAD_Glu_DH_bac"/>
</dbReference>
<evidence type="ECO:0000256" key="1">
    <source>
        <dbReference type="SAM" id="MobiDB-lite"/>
    </source>
</evidence>
<evidence type="ECO:0000313" key="7">
    <source>
        <dbReference type="EMBL" id="MEJ5946171.1"/>
    </source>
</evidence>
<dbReference type="InterPro" id="IPR049058">
    <property type="entry name" value="NAD_Glu_DH_HM2"/>
</dbReference>
<dbReference type="InterPro" id="IPR028971">
    <property type="entry name" value="NAD-GDH_cat"/>
</dbReference>
<evidence type="ECO:0000313" key="8">
    <source>
        <dbReference type="Proteomes" id="UP001387100"/>
    </source>
</evidence>
<dbReference type="SUPFAM" id="SSF53223">
    <property type="entry name" value="Aminoacid dehydrogenase-like, N-terminal domain"/>
    <property type="match status" value="1"/>
</dbReference>
<dbReference type="Pfam" id="PF21079">
    <property type="entry name" value="GDH_HM2"/>
    <property type="match status" value="1"/>
</dbReference>
<feature type="domain" description="NAD-specific glutamate dehydrogenase C-terminal" evidence="3">
    <location>
        <begin position="1352"/>
        <end position="1702"/>
    </location>
</feature>
<evidence type="ECO:0000259" key="6">
    <source>
        <dbReference type="Pfam" id="PF21077"/>
    </source>
</evidence>
<dbReference type="InterPro" id="IPR049056">
    <property type="entry name" value="NAD_Glu_DH_HM3"/>
</dbReference>
<dbReference type="Pfam" id="PF05088">
    <property type="entry name" value="Bac_GDH_CD"/>
    <property type="match status" value="1"/>
</dbReference>
<dbReference type="InterPro" id="IPR036291">
    <property type="entry name" value="NAD(P)-bd_dom_sf"/>
</dbReference>
<proteinExistence type="predicted"/>
<dbReference type="InterPro" id="IPR046346">
    <property type="entry name" value="Aminoacid_DH-like_N_sf"/>
</dbReference>
<feature type="region of interest" description="Disordered" evidence="1">
    <location>
        <begin position="593"/>
        <end position="618"/>
    </location>
</feature>
<dbReference type="SUPFAM" id="SSF51735">
    <property type="entry name" value="NAD(P)-binding Rossmann-fold domains"/>
    <property type="match status" value="1"/>
</dbReference>
<feature type="domain" description="NAD-glutamate dehydrogenase ACT3" evidence="6">
    <location>
        <begin position="547"/>
        <end position="597"/>
    </location>
</feature>
<feature type="domain" description="NAD-glutamate dehydrogenase catalytic" evidence="2">
    <location>
        <begin position="776"/>
        <end position="1304"/>
    </location>
</feature>
<dbReference type="RefSeq" id="WP_339575554.1">
    <property type="nucleotide sequence ID" value="NZ_JBBIAA010000017.1"/>
</dbReference>
<evidence type="ECO:0000259" key="4">
    <source>
        <dbReference type="Pfam" id="PF21075"/>
    </source>
</evidence>
<dbReference type="Pfam" id="PF21073">
    <property type="entry name" value="GDH_HM1"/>
    <property type="match status" value="1"/>
</dbReference>
<reference evidence="7 8" key="1">
    <citation type="journal article" date="2017" name="Int. J. Syst. Evol. Microbiol.">
        <title>Pseudokineococcus basanitobsidens sp. nov., isolated from volcanic rock.</title>
        <authorList>
            <person name="Lee D.W."/>
            <person name="Park M.Y."/>
            <person name="Kim J.J."/>
            <person name="Kim B.S."/>
        </authorList>
    </citation>
    <scope>NUCLEOTIDE SEQUENCE [LARGE SCALE GENOMIC DNA]</scope>
    <source>
        <strain evidence="7 8">DSM 103726</strain>
    </source>
</reference>
<dbReference type="PANTHER" id="PTHR43403:SF1">
    <property type="entry name" value="NAD-SPECIFIC GLUTAMATE DEHYDROGENASE"/>
    <property type="match status" value="1"/>
</dbReference>
<protein>
    <submittedName>
        <fullName evidence="7">NAD-glutamate dehydrogenase</fullName>
        <ecNumber evidence="7">1.4.1.2</ecNumber>
    </submittedName>
</protein>
<accession>A0ABU8RMF4</accession>
<dbReference type="Pfam" id="PF21078">
    <property type="entry name" value="GDH_HM3"/>
    <property type="match status" value="1"/>
</dbReference>
<gene>
    <name evidence="7" type="ORF">WDZ17_12805</name>
</gene>
<comment type="caution">
    <text evidence="7">The sequence shown here is derived from an EMBL/GenBank/DDBJ whole genome shotgun (WGS) entry which is preliminary data.</text>
</comment>
<sequence length="1710" mass="181671">MRRGGVDGRVEELLDRVAAEAGERSVDVGGGTSRPLRELLREYWGRAPLAELVDRSSDQLVGAAESHASLAASRPPAGTAVRVLPAGQGWRGLHAVVEVVSDDVPHLVDSVLAELDRQGRTGSTVVHPVVRPEGGGAPASWIHVEVEGVDAAEVDEVARGVRGVVADVHAAAAAAPRVRELLALAADAMPASQDGRGQEAAAYLRWAAADNLVLLGARVVTGDVASPRFPAGGLGLLADPAGPGAAPAGGPGGPDDQDGPAQPVDALPADLAAPLADGELLRLALGDVRSRVARRAYVDHVVAALHDEEGSRVGELRVVGVYAAGSASESVLAVPVLARKAREVLRLADAPVDSHTGRDLLALLETFPREEMRLAGTEDIAATTIAVLGLQGRRGPSAFLRADPWGRYVSVLVYMPRDRYTTAVRLRVSDLLRTAFSAETVEYNVWVAGSALSRIHFVVRAPEGRGGLAVVDERQLVDELARVVRTWEDDLGVALAARLGQQEAARRLRRWGAAFPEAYKEDFTAADAVADLERLGRVEAGEADTVLHLRTPPDAAPDEHRLSLLRRSALPLTSVLPVLANLGVEVVDERPYRLEPGGRPAAQGPGGGGGPRGDEGTAAVAGPLEHAYLLDFGLRYTAGPWADAADEGAPGRLLEDAFWQAWRGRTESDGLDRLVLAAGLTWREVSVLRSYVKYLRQAGLPFSQTYVERTLLAHTGLVGDLLRLFAARFDPDLDVGPGADEPGAEELEELGVDPASLPGDVSPARAARAARLEARVRADLGEVEGLDADRTLRALLSLVVATTRTNAYQHDPDDAAPAAPVAARGDGADVTAQQRSRGDVLAFKLDPRRVAELPQPRPLHEIWVCSPQVEGVHLRFGDVARGGLRWSDRREDFRTEVLGLVRAQVVKNAVIVPTGAKGGFVAKRLLASSTTGAPAPTVSREERAAEGRECYAAFVHGMLDVTDDLAPGADGQRAVRPPARVVRHDGDDPYLVVAADKGTATFSDLANAVAAEHGFWLGDAFASGGSVGYDHKAMGITARGAWVSVRRHFAELGRDVQSQPFTCVGVGDMSGDVFGNGMLLSSQTRLVAAFDHRHVFLDPDPDPETSWAERARIFALPRSSWDDYDRSLLSPGGAVVPRTAKSVPLSPQVREALGLAGSTTSLTPPELVRAVLAAPVDLLWNGGIGTYVKASTETDADAGDKANDAVRVNGADLRCLVVGEGGNLGLTQRGRVEAALHGVALNTDAIDNSAGVDCSDHEVNIKVLLDQVVAAGDLGHDERDALLLSMTEDVGRLVLTDNDEQNGLLGDVRTLASGLLPVHHRFVQALERDGHLDRALEALPDDAGFAARAEDGLGLTTPEASVLLALAKTTLSADVLASAVPDEPWAQEMLRDYFPAALVERFADRLEDHPLRRQVVTTCLVNDLVNRGGITFAFRSSEETGAAPAAVVRAYAVAREVFDATGVHAAVRALDGTVPTRAQSRATQELRRLLDRAVRWYVHNRSGTLDVAAEVAAAGPVVAPYRGVVADLLRGRERARLDRQAAAFVEDGFPEPLARHVAGLLDEFDLLDVAQTAADTGAPVRHVAEVHFALSERYGVDDLLGLIAGLPRDDRWQTLARGALRDDLYAALDTLVRAVLAHESQELRAGAGDAEQAPHERADAAVAAWEQAHEGPLDRARRVLDEVRRLERGDLAPLSVALRLLRGAVRSSAA</sequence>
<dbReference type="Pfam" id="PF21077">
    <property type="entry name" value="GDH_ACT3"/>
    <property type="match status" value="1"/>
</dbReference>